<dbReference type="InterPro" id="IPR027417">
    <property type="entry name" value="P-loop_NTPase"/>
</dbReference>
<dbReference type="InterPro" id="IPR018647">
    <property type="entry name" value="SLFN_3-like_DNA/RNA_helicase"/>
</dbReference>
<evidence type="ECO:0000313" key="2">
    <source>
        <dbReference type="EMBL" id="GAA0858028.1"/>
    </source>
</evidence>
<dbReference type="Gene3D" id="3.40.50.300">
    <property type="entry name" value="P-loop containing nucleotide triphosphate hydrolases"/>
    <property type="match status" value="1"/>
</dbReference>
<dbReference type="Pfam" id="PF09848">
    <property type="entry name" value="SLFN-g3_helicase"/>
    <property type="match status" value="1"/>
</dbReference>
<organism evidence="2 3">
    <name type="scientific">Clostridium nitritogenes</name>
    <dbReference type="NCBI Taxonomy" id="83340"/>
    <lineage>
        <taxon>Bacteria</taxon>
        <taxon>Bacillati</taxon>
        <taxon>Bacillota</taxon>
        <taxon>Clostridia</taxon>
        <taxon>Eubacteriales</taxon>
        <taxon>Clostridiaceae</taxon>
        <taxon>Clostridium</taxon>
    </lineage>
</organism>
<dbReference type="InterPro" id="IPR003593">
    <property type="entry name" value="AAA+_ATPase"/>
</dbReference>
<accession>A0ABP3WX00</accession>
<feature type="domain" description="AAA+ ATPase" evidence="1">
    <location>
        <begin position="263"/>
        <end position="400"/>
    </location>
</feature>
<dbReference type="RefSeq" id="WP_338595967.1">
    <property type="nucleotide sequence ID" value="NZ_BAAACO010000001.1"/>
</dbReference>
<dbReference type="EMBL" id="BAAACO010000001">
    <property type="protein sequence ID" value="GAA0858028.1"/>
    <property type="molecule type" value="Genomic_DNA"/>
</dbReference>
<dbReference type="Proteomes" id="UP001501764">
    <property type="component" value="Unassembled WGS sequence"/>
</dbReference>
<proteinExistence type="predicted"/>
<dbReference type="SUPFAM" id="SSF52540">
    <property type="entry name" value="P-loop containing nucleoside triphosphate hydrolases"/>
    <property type="match status" value="1"/>
</dbReference>
<gene>
    <name evidence="2" type="ORF">GCM10008916_14110</name>
</gene>
<keyword evidence="3" id="KW-1185">Reference proteome</keyword>
<evidence type="ECO:0000313" key="3">
    <source>
        <dbReference type="Proteomes" id="UP001501764"/>
    </source>
</evidence>
<comment type="caution">
    <text evidence="2">The sequence shown here is derived from an EMBL/GenBank/DDBJ whole genome shotgun (WGS) entry which is preliminary data.</text>
</comment>
<dbReference type="SMART" id="SM00382">
    <property type="entry name" value="AAA"/>
    <property type="match status" value="1"/>
</dbReference>
<sequence length="648" mass="74978">MLIYQASKKEFMDHVTNDEISIKIESEYKKRIGKANLGEIRAWKNSMDSMYKVLNTNEISDECGIAIEYRIPATSKRIDFIVSGLDENNKENLVIIELKQWEELEPVEDEDGIVKTYINKRIRKTPHPAYQVWSYYSLIKDYNSSVQEKKINLVPCAYLHNYYKEKNDPIENKIYEYYLKKAPIFTRGQAIKLREFICKYVKKADYKKGLYDIEGGKIRPSKSLQDSLKLMLDGNEEFIMIDDQKVIYEIILKNIKNSIKYNKKSVIIVEGGPGTGKSVLAINLLVNAIAKELTCQYVSKNAAPREVYTKKLKGNYKTAYINNLFKGSGSYINTCENEIDVLIVDEAHRLNKKSGMFHNLGENQIKEIIRSSKVSIFFIDENQRVTLNDFGSICEIEKISSELGIQSKHLKLESQFRCNGSDGYLAWIDDILQIKDTANFDGFEFDYDFKIFDNPNEMRKAIVKKNKISNKSRIVAGYCWEWKTKKCSNNDEYDINLKNGTFKMKWNLSNSKTWAIDEDSINEVGCIHTCQGLEFDYVGVIIGNDMKYDGEKIVTDFNERAKTDKSLTGIKKMFKEDKDKALKLADEIIKNTYRTLMTRGNKGCYVYCTDEKLKHYLKERIYGFSSNITAKEISVDSSKSYNKEISNK</sequence>
<reference evidence="3" key="1">
    <citation type="journal article" date="2019" name="Int. J. Syst. Evol. Microbiol.">
        <title>The Global Catalogue of Microorganisms (GCM) 10K type strain sequencing project: providing services to taxonomists for standard genome sequencing and annotation.</title>
        <authorList>
            <consortium name="The Broad Institute Genomics Platform"/>
            <consortium name="The Broad Institute Genome Sequencing Center for Infectious Disease"/>
            <person name="Wu L."/>
            <person name="Ma J."/>
        </authorList>
    </citation>
    <scope>NUCLEOTIDE SEQUENCE [LARGE SCALE GENOMIC DNA]</scope>
    <source>
        <strain evidence="3">JCM 6485</strain>
    </source>
</reference>
<evidence type="ECO:0000259" key="1">
    <source>
        <dbReference type="SMART" id="SM00382"/>
    </source>
</evidence>
<protein>
    <submittedName>
        <fullName evidence="2">DUF2075 domain-containing protein</fullName>
    </submittedName>
</protein>
<name>A0ABP3WX00_9CLOT</name>